<name>A0A7S3P7P0_9STRA</name>
<feature type="compositionally biased region" description="Basic and acidic residues" evidence="4">
    <location>
        <begin position="1160"/>
        <end position="1175"/>
    </location>
</feature>
<evidence type="ECO:0000256" key="3">
    <source>
        <dbReference type="ARBA" id="ARBA00022833"/>
    </source>
</evidence>
<proteinExistence type="predicted"/>
<feature type="compositionally biased region" description="Basic and acidic residues" evidence="4">
    <location>
        <begin position="1083"/>
        <end position="1095"/>
    </location>
</feature>
<feature type="compositionally biased region" description="Polar residues" evidence="4">
    <location>
        <begin position="842"/>
        <end position="853"/>
    </location>
</feature>
<organism evidence="6">
    <name type="scientific">Amphora coffeiformis</name>
    <dbReference type="NCBI Taxonomy" id="265554"/>
    <lineage>
        <taxon>Eukaryota</taxon>
        <taxon>Sar</taxon>
        <taxon>Stramenopiles</taxon>
        <taxon>Ochrophyta</taxon>
        <taxon>Bacillariophyta</taxon>
        <taxon>Bacillariophyceae</taxon>
        <taxon>Bacillariophycidae</taxon>
        <taxon>Thalassiophysales</taxon>
        <taxon>Catenulaceae</taxon>
        <taxon>Amphora</taxon>
    </lineage>
</organism>
<feature type="compositionally biased region" description="Polar residues" evidence="4">
    <location>
        <begin position="693"/>
        <end position="718"/>
    </location>
</feature>
<dbReference type="EMBL" id="HBIM01008162">
    <property type="protein sequence ID" value="CAE0409244.1"/>
    <property type="molecule type" value="Transcribed_RNA"/>
</dbReference>
<keyword evidence="3" id="KW-0862">Zinc</keyword>
<dbReference type="Gene3D" id="3.30.40.100">
    <property type="match status" value="2"/>
</dbReference>
<feature type="domain" description="CW-type" evidence="5">
    <location>
        <begin position="1095"/>
        <end position="1147"/>
    </location>
</feature>
<accession>A0A7S3P7P0</accession>
<feature type="compositionally biased region" description="Polar residues" evidence="4">
    <location>
        <begin position="173"/>
        <end position="204"/>
    </location>
</feature>
<evidence type="ECO:0000256" key="2">
    <source>
        <dbReference type="ARBA" id="ARBA00022771"/>
    </source>
</evidence>
<reference evidence="6" key="1">
    <citation type="submission" date="2021-01" db="EMBL/GenBank/DDBJ databases">
        <authorList>
            <person name="Corre E."/>
            <person name="Pelletier E."/>
            <person name="Niang G."/>
            <person name="Scheremetjew M."/>
            <person name="Finn R."/>
            <person name="Kale V."/>
            <person name="Holt S."/>
            <person name="Cochrane G."/>
            <person name="Meng A."/>
            <person name="Brown T."/>
            <person name="Cohen L."/>
        </authorList>
    </citation>
    <scope>NUCLEOTIDE SEQUENCE</scope>
    <source>
        <strain evidence="6">CCMP127</strain>
    </source>
</reference>
<feature type="compositionally biased region" description="Low complexity" evidence="4">
    <location>
        <begin position="1046"/>
        <end position="1059"/>
    </location>
</feature>
<feature type="compositionally biased region" description="Polar residues" evidence="4">
    <location>
        <begin position="419"/>
        <end position="436"/>
    </location>
</feature>
<feature type="domain" description="CW-type" evidence="5">
    <location>
        <begin position="1275"/>
        <end position="1328"/>
    </location>
</feature>
<keyword evidence="1" id="KW-0479">Metal-binding</keyword>
<feature type="region of interest" description="Disordered" evidence="4">
    <location>
        <begin position="1132"/>
        <end position="1275"/>
    </location>
</feature>
<evidence type="ECO:0000259" key="5">
    <source>
        <dbReference type="PROSITE" id="PS51050"/>
    </source>
</evidence>
<feature type="compositionally biased region" description="Basic and acidic residues" evidence="4">
    <location>
        <begin position="721"/>
        <end position="732"/>
    </location>
</feature>
<feature type="compositionally biased region" description="Basic residues" evidence="4">
    <location>
        <begin position="77"/>
        <end position="89"/>
    </location>
</feature>
<feature type="compositionally biased region" description="Polar residues" evidence="4">
    <location>
        <begin position="360"/>
        <end position="369"/>
    </location>
</feature>
<feature type="region of interest" description="Disordered" evidence="4">
    <location>
        <begin position="1"/>
        <end position="206"/>
    </location>
</feature>
<dbReference type="InterPro" id="IPR017956">
    <property type="entry name" value="AT_hook_DNA-bd_motif"/>
</dbReference>
<dbReference type="SMART" id="SM00384">
    <property type="entry name" value="AT_hook"/>
    <property type="match status" value="4"/>
</dbReference>
<dbReference type="GO" id="GO:0003677">
    <property type="term" value="F:DNA binding"/>
    <property type="evidence" value="ECO:0007669"/>
    <property type="project" value="InterPro"/>
</dbReference>
<feature type="compositionally biased region" description="Basic and acidic residues" evidence="4">
    <location>
        <begin position="343"/>
        <end position="358"/>
    </location>
</feature>
<evidence type="ECO:0000313" key="6">
    <source>
        <dbReference type="EMBL" id="CAE0409244.1"/>
    </source>
</evidence>
<dbReference type="PANTHER" id="PTHR46245:SF2">
    <property type="entry name" value="B3 DOMAIN-CONTAINING TRANSCRIPTION REPRESSOR VAL2"/>
    <property type="match status" value="1"/>
</dbReference>
<protein>
    <recommendedName>
        <fullName evidence="5">CW-type domain-containing protein</fullName>
    </recommendedName>
</protein>
<feature type="compositionally biased region" description="Basic residues" evidence="4">
    <location>
        <begin position="810"/>
        <end position="821"/>
    </location>
</feature>
<feature type="compositionally biased region" description="Basic and acidic residues" evidence="4">
    <location>
        <begin position="621"/>
        <end position="633"/>
    </location>
</feature>
<dbReference type="GO" id="GO:0008270">
    <property type="term" value="F:zinc ion binding"/>
    <property type="evidence" value="ECO:0007669"/>
    <property type="project" value="UniProtKB-KW"/>
</dbReference>
<feature type="compositionally biased region" description="Low complexity" evidence="4">
    <location>
        <begin position="43"/>
        <end position="62"/>
    </location>
</feature>
<feature type="region of interest" description="Disordered" evidence="4">
    <location>
        <begin position="320"/>
        <end position="1095"/>
    </location>
</feature>
<feature type="compositionally biased region" description="Basic and acidic residues" evidence="4">
    <location>
        <begin position="439"/>
        <end position="450"/>
    </location>
</feature>
<keyword evidence="2" id="KW-0863">Zinc-finger</keyword>
<dbReference type="PROSITE" id="PS51050">
    <property type="entry name" value="ZF_CW"/>
    <property type="match status" value="2"/>
</dbReference>
<feature type="compositionally biased region" description="Basic and acidic residues" evidence="4">
    <location>
        <begin position="518"/>
        <end position="535"/>
    </location>
</feature>
<dbReference type="PANTHER" id="PTHR46245">
    <property type="entry name" value="B3 DOMAIN-CONTAINING PROTEIN OS07G0563300"/>
    <property type="match status" value="1"/>
</dbReference>
<feature type="compositionally biased region" description="Basic and acidic residues" evidence="4">
    <location>
        <begin position="664"/>
        <end position="689"/>
    </location>
</feature>
<evidence type="ECO:0000256" key="1">
    <source>
        <dbReference type="ARBA" id="ARBA00022723"/>
    </source>
</evidence>
<feature type="compositionally biased region" description="Basic and acidic residues" evidence="4">
    <location>
        <begin position="855"/>
        <end position="874"/>
    </location>
</feature>
<feature type="compositionally biased region" description="Acidic residues" evidence="4">
    <location>
        <begin position="320"/>
        <end position="333"/>
    </location>
</feature>
<dbReference type="InterPro" id="IPR011124">
    <property type="entry name" value="Znf_CW"/>
</dbReference>
<sequence length="1570" mass="169579">MSSLRLALKQSLEETSATTPPPPPPPPPPAVQGMTMVGRTSPHHATAAGATTTTAMAPGSGSVTSYHTEEDSTSPVLKKRGPGRPRKYPRPPGEQPRKRGRPRKHPPASGDEDAFSSENEFSVGEGGETEHNHEEGHHRVSAASKIQSHWKKSKGKPFALERSEVSEPPGATAGNTKTDTQQSPRNDSGNVAASTTEMTNQSNAVAPPTLELIEWMRSMPQKRARKAVHPGLRVKVRFVTNTKVKKDGKVIRKRIWYGGRITAVSKEGSKIKIKYDDKTSEVTQFPDKDVVIDDSFNGKHHAKADKFIPPAVDAGEEIDDGEELFGESPEDEEDQHHATKPTRTKDTHHHVEEPKPKAESTATLSSSKVISLEVAQPKVSAEQESKPAPVKPEGSLKSISQSFSEMSPVMSESKGHLDNQPTKGTITQPEKTSQATGKEPLREATPHIESLETPVSSEAAKHENSVSLAAAIPSVEEKPTEKLDISEKPQDVAPLTSGNIPDIIGTVPAPTKSLPEPLPKETEPPKEIPEKKEESVESAPQNEEVPSVDLGKHEAIESTPADVAAEPMEIEQAETSTAGLLLPKSPAESNVPQPMEVEAEPKPISELPAKATQEAPASETKVPETPEKTHAEPKAAVPMEESTPVEPKVPKVSPSQAAVQSFPSDEKRTIEEAATDSPKETEPEQKASEQPDVANSESNSPLDVTTETSSVNPDNSTEAAKLSEPKDGEFGAHKKSPATEVTEPDDDAIAESKPDKPNKDSGSKSSPAEEAPTTRMADTPEHSEAEKFGPVPAADVDPHTKETSEEPTKPKRKRGRPPKHRPPADGSSQDKIILKADGSTPVPASSMESEMSLDTSDRSDSKDKKSTNADDTKGAAKQTLTIRIPNLKKASTKTGDKDVEPTGDSVGAKAHESPRGKKRPPSSVEGGEPPTKRLHIHIGSKGSQESLSDLGDKSDKISGGGKHSKSADAALSPRPKKVKRKREREIDSTPRIAASKPGKKYVEKNESTAEGPGVDPSSQEIGEHKISGSGDDGAGTPDARSKADSQSAARLGRRAAQQANERISSKNDLPPDLAAKKKKKKRRDMDEAEAGRDVEIPAFQWVQCDKCAKWRIIPSSVVEALPPLWYCANNKWDPKRASCEAPEQTPKQVAKERKRKKRKLMMEREAAQAAERGEAPTEDAAEASTSPRNSDDAVDAQRASPSEHSLDSGHGTDGQKEKKGVVSNKKPKTPTVVDVPPVAEEEPKPRGRGRPRRNPPKEASTPSAPSNSAPPATDEADNLEWVQCEKCDKWRKLPPHISADELPDVWYCSMNTWNPGSASCSAPEDKADGLQDIFNNNAASGKLSYRNLIFGSNGRKHNRPISERTRAAESLFAAVSDDCDAPSAVMYANSSAFICRGKLNSQSDENDAPTVLDLMTRSHLWTELEKSQPKSAVPLLFDALSTQARESMKDIVLHCLGDQTMTGEQLHERVRDRDWESAPLGWAAVRKYCSENMIVMAMCDLVKMGVLECFRVDGPFPNGQLWTLCYRRANAHGVGAPAAAVSPEADQSDTGSRRCMKFAKPWKRAQSASS</sequence>
<feature type="compositionally biased region" description="Basic and acidic residues" evidence="4">
    <location>
        <begin position="475"/>
        <end position="490"/>
    </location>
</feature>
<feature type="compositionally biased region" description="Pro residues" evidence="4">
    <location>
        <begin position="19"/>
        <end position="30"/>
    </location>
</feature>
<feature type="compositionally biased region" description="Basic and acidic residues" evidence="4">
    <location>
        <begin position="750"/>
        <end position="762"/>
    </location>
</feature>
<dbReference type="Pfam" id="PF07496">
    <property type="entry name" value="zf-CW"/>
    <property type="match status" value="2"/>
</dbReference>
<dbReference type="CDD" id="cd15517">
    <property type="entry name" value="PHD_TCF19_like"/>
    <property type="match status" value="1"/>
</dbReference>
<feature type="compositionally biased region" description="Low complexity" evidence="4">
    <location>
        <begin position="1257"/>
        <end position="1273"/>
    </location>
</feature>
<feature type="compositionally biased region" description="Basic and acidic residues" evidence="4">
    <location>
        <begin position="796"/>
        <end position="809"/>
    </location>
</feature>
<evidence type="ECO:0000256" key="4">
    <source>
        <dbReference type="SAM" id="MobiDB-lite"/>
    </source>
</evidence>
<feature type="compositionally biased region" description="Low complexity" evidence="4">
    <location>
        <begin position="640"/>
        <end position="655"/>
    </location>
</feature>
<feature type="compositionally biased region" description="Basic and acidic residues" evidence="4">
    <location>
        <begin position="778"/>
        <end position="787"/>
    </location>
</feature>
<feature type="compositionally biased region" description="Basic and acidic residues" evidence="4">
    <location>
        <begin position="128"/>
        <end position="138"/>
    </location>
</feature>
<gene>
    <name evidence="6" type="ORF">ACOF00016_LOCUS6930</name>
</gene>
<feature type="compositionally biased region" description="Low complexity" evidence="4">
    <location>
        <begin position="1229"/>
        <end position="1238"/>
    </location>
</feature>